<gene>
    <name evidence="5" type="ORF">ACFSUC_11245</name>
</gene>
<protein>
    <submittedName>
        <fullName evidence="5">MBL fold metallo-hydrolase</fullName>
    </submittedName>
</protein>
<comment type="catalytic activity">
    <reaction evidence="1">
        <text>3',5'-cyclic CMP + H2O = CMP + H(+)</text>
        <dbReference type="Rhea" id="RHEA:72675"/>
        <dbReference type="ChEBI" id="CHEBI:15377"/>
        <dbReference type="ChEBI" id="CHEBI:15378"/>
        <dbReference type="ChEBI" id="CHEBI:58003"/>
        <dbReference type="ChEBI" id="CHEBI:60377"/>
    </reaction>
    <physiologicalReaction direction="left-to-right" evidence="1">
        <dbReference type="Rhea" id="RHEA:72676"/>
    </physiologicalReaction>
</comment>
<evidence type="ECO:0000259" key="4">
    <source>
        <dbReference type="SMART" id="SM00849"/>
    </source>
</evidence>
<organism evidence="5 6">
    <name type="scientific">Marinicrinis sediminis</name>
    <dbReference type="NCBI Taxonomy" id="1652465"/>
    <lineage>
        <taxon>Bacteria</taxon>
        <taxon>Bacillati</taxon>
        <taxon>Bacillota</taxon>
        <taxon>Bacilli</taxon>
        <taxon>Bacillales</taxon>
        <taxon>Paenibacillaceae</taxon>
    </lineage>
</organism>
<dbReference type="EMBL" id="JBHUMM010000025">
    <property type="protein sequence ID" value="MFD2672176.1"/>
    <property type="molecule type" value="Genomic_DNA"/>
</dbReference>
<evidence type="ECO:0000256" key="1">
    <source>
        <dbReference type="ARBA" id="ARBA00034221"/>
    </source>
</evidence>
<dbReference type="InterPro" id="IPR036866">
    <property type="entry name" value="RibonucZ/Hydroxyglut_hydro"/>
</dbReference>
<name>A0ABW5RBP2_9BACL</name>
<accession>A0ABW5RBP2</accession>
<dbReference type="Proteomes" id="UP001597497">
    <property type="component" value="Unassembled WGS sequence"/>
</dbReference>
<comment type="catalytic activity">
    <reaction evidence="3">
        <text>3',5'-cyclic UMP + H2O = UMP + H(+)</text>
        <dbReference type="Rhea" id="RHEA:70575"/>
        <dbReference type="ChEBI" id="CHEBI:15377"/>
        <dbReference type="ChEBI" id="CHEBI:15378"/>
        <dbReference type="ChEBI" id="CHEBI:57865"/>
        <dbReference type="ChEBI" id="CHEBI:184387"/>
    </reaction>
    <physiologicalReaction direction="left-to-right" evidence="3">
        <dbReference type="Rhea" id="RHEA:70576"/>
    </physiologicalReaction>
</comment>
<evidence type="ECO:0000256" key="2">
    <source>
        <dbReference type="ARBA" id="ARBA00034301"/>
    </source>
</evidence>
<dbReference type="InterPro" id="IPR001279">
    <property type="entry name" value="Metallo-B-lactamas"/>
</dbReference>
<comment type="caution">
    <text evidence="5">The sequence shown here is derived from an EMBL/GenBank/DDBJ whole genome shotgun (WGS) entry which is preliminary data.</text>
</comment>
<dbReference type="Gene3D" id="3.60.15.10">
    <property type="entry name" value="Ribonuclease Z/Hydroxyacylglutathione hydrolase-like"/>
    <property type="match status" value="1"/>
</dbReference>
<dbReference type="PANTHER" id="PTHR47619">
    <property type="entry name" value="METALLO-HYDROLASE YYCJ-RELATED"/>
    <property type="match status" value="1"/>
</dbReference>
<dbReference type="PANTHER" id="PTHR47619:SF1">
    <property type="entry name" value="EXODEOXYRIBONUCLEASE WALJ"/>
    <property type="match status" value="1"/>
</dbReference>
<evidence type="ECO:0000313" key="5">
    <source>
        <dbReference type="EMBL" id="MFD2672176.1"/>
    </source>
</evidence>
<sequence length="267" mass="30099">MGIRFSVLASGSTGNATIIQSKDVTLMIDAGLSGRKLDQLLKEREVRGDSIHGILVTHEHADHVKGLGIFARKHGLKIYANARTWQAMDKHVGQIEEDQREIIETGAELTFGELKVQSYPVSHDAAEPIGFCFREGDRKLSVATDLGYVSPKVRDMISDSDVLVLESNHDVDMLRIGRYPWNIKRRILGDEGHLSNEAAGEALCTLLADHTRRVYLAHLSQDHNLMDLAKMTVNNLCKERGFHLENRRVTLMDTYYDRPTLWDSLDH</sequence>
<evidence type="ECO:0000313" key="6">
    <source>
        <dbReference type="Proteomes" id="UP001597497"/>
    </source>
</evidence>
<evidence type="ECO:0000256" key="3">
    <source>
        <dbReference type="ARBA" id="ARBA00048505"/>
    </source>
</evidence>
<proteinExistence type="predicted"/>
<dbReference type="SUPFAM" id="SSF56281">
    <property type="entry name" value="Metallo-hydrolase/oxidoreductase"/>
    <property type="match status" value="1"/>
</dbReference>
<reference evidence="6" key="1">
    <citation type="journal article" date="2019" name="Int. J. Syst. Evol. Microbiol.">
        <title>The Global Catalogue of Microorganisms (GCM) 10K type strain sequencing project: providing services to taxonomists for standard genome sequencing and annotation.</title>
        <authorList>
            <consortium name="The Broad Institute Genomics Platform"/>
            <consortium name="The Broad Institute Genome Sequencing Center for Infectious Disease"/>
            <person name="Wu L."/>
            <person name="Ma J."/>
        </authorList>
    </citation>
    <scope>NUCLEOTIDE SEQUENCE [LARGE SCALE GENOMIC DNA]</scope>
    <source>
        <strain evidence="6">KCTC 33676</strain>
    </source>
</reference>
<dbReference type="Pfam" id="PF12706">
    <property type="entry name" value="Lactamase_B_2"/>
    <property type="match status" value="1"/>
</dbReference>
<dbReference type="InterPro" id="IPR052533">
    <property type="entry name" value="WalJ/YycJ-like"/>
</dbReference>
<feature type="domain" description="Metallo-beta-lactamase" evidence="4">
    <location>
        <begin position="13"/>
        <end position="218"/>
    </location>
</feature>
<dbReference type="SMART" id="SM00849">
    <property type="entry name" value="Lactamase_B"/>
    <property type="match status" value="1"/>
</dbReference>
<comment type="function">
    <text evidence="2">Counteracts the endogenous Pycsar antiviral defense system. Phosphodiesterase that enables metal-dependent hydrolysis of host cyclic nucleotide Pycsar defense signals such as cCMP and cUMP.</text>
</comment>
<dbReference type="RefSeq" id="WP_379929699.1">
    <property type="nucleotide sequence ID" value="NZ_JBHUMM010000025.1"/>
</dbReference>
<keyword evidence="6" id="KW-1185">Reference proteome</keyword>